<accession>A0A6A6W0J2</accession>
<sequence>MQQHPRRFVHAGRVAQPGLSGFWKCPCLARQAFKQPCLVLMTCLLLPLLHGDTSYLKATLLLNMCGRCTYSWTNYHGPTLKADTQKSASQGRPTNTTL</sequence>
<dbReference type="RefSeq" id="XP_033597901.1">
    <property type="nucleotide sequence ID" value="XM_033738943.1"/>
</dbReference>
<gene>
    <name evidence="1" type="ORF">EJ05DRAFT_101859</name>
</gene>
<dbReference type="Proteomes" id="UP000799437">
    <property type="component" value="Unassembled WGS sequence"/>
</dbReference>
<dbReference type="AlphaFoldDB" id="A0A6A6W0J2"/>
<organism evidence="1 2">
    <name type="scientific">Pseudovirgaria hyperparasitica</name>
    <dbReference type="NCBI Taxonomy" id="470096"/>
    <lineage>
        <taxon>Eukaryota</taxon>
        <taxon>Fungi</taxon>
        <taxon>Dikarya</taxon>
        <taxon>Ascomycota</taxon>
        <taxon>Pezizomycotina</taxon>
        <taxon>Dothideomycetes</taxon>
        <taxon>Dothideomycetes incertae sedis</taxon>
        <taxon>Acrospermales</taxon>
        <taxon>Acrospermaceae</taxon>
        <taxon>Pseudovirgaria</taxon>
    </lineage>
</organism>
<name>A0A6A6W0J2_9PEZI</name>
<proteinExistence type="predicted"/>
<evidence type="ECO:0000313" key="1">
    <source>
        <dbReference type="EMBL" id="KAF2755450.1"/>
    </source>
</evidence>
<keyword evidence="2" id="KW-1185">Reference proteome</keyword>
<reference evidence="1" key="1">
    <citation type="journal article" date="2020" name="Stud. Mycol.">
        <title>101 Dothideomycetes genomes: a test case for predicting lifestyles and emergence of pathogens.</title>
        <authorList>
            <person name="Haridas S."/>
            <person name="Albert R."/>
            <person name="Binder M."/>
            <person name="Bloem J."/>
            <person name="Labutti K."/>
            <person name="Salamov A."/>
            <person name="Andreopoulos B."/>
            <person name="Baker S."/>
            <person name="Barry K."/>
            <person name="Bills G."/>
            <person name="Bluhm B."/>
            <person name="Cannon C."/>
            <person name="Castanera R."/>
            <person name="Culley D."/>
            <person name="Daum C."/>
            <person name="Ezra D."/>
            <person name="Gonzalez J."/>
            <person name="Henrissat B."/>
            <person name="Kuo A."/>
            <person name="Liang C."/>
            <person name="Lipzen A."/>
            <person name="Lutzoni F."/>
            <person name="Magnuson J."/>
            <person name="Mondo S."/>
            <person name="Nolan M."/>
            <person name="Ohm R."/>
            <person name="Pangilinan J."/>
            <person name="Park H.-J."/>
            <person name="Ramirez L."/>
            <person name="Alfaro M."/>
            <person name="Sun H."/>
            <person name="Tritt A."/>
            <person name="Yoshinaga Y."/>
            <person name="Zwiers L.-H."/>
            <person name="Turgeon B."/>
            <person name="Goodwin S."/>
            <person name="Spatafora J."/>
            <person name="Crous P."/>
            <person name="Grigoriev I."/>
        </authorList>
    </citation>
    <scope>NUCLEOTIDE SEQUENCE</scope>
    <source>
        <strain evidence="1">CBS 121739</strain>
    </source>
</reference>
<protein>
    <submittedName>
        <fullName evidence="1">Uncharacterized protein</fullName>
    </submittedName>
</protein>
<dbReference type="EMBL" id="ML996577">
    <property type="protein sequence ID" value="KAF2755450.1"/>
    <property type="molecule type" value="Genomic_DNA"/>
</dbReference>
<dbReference type="GeneID" id="54479997"/>
<evidence type="ECO:0000313" key="2">
    <source>
        <dbReference type="Proteomes" id="UP000799437"/>
    </source>
</evidence>